<organism evidence="1 2">
    <name type="scientific">Brevundimonas phage vB_BpoS-Domovoi</name>
    <dbReference type="NCBI Taxonomy" id="2948598"/>
    <lineage>
        <taxon>Viruses</taxon>
        <taxon>Duplodnaviria</taxon>
        <taxon>Heunggongvirae</taxon>
        <taxon>Uroviricota</taxon>
        <taxon>Caudoviricetes</taxon>
        <taxon>Jeanschmidtviridae</taxon>
        <taxon>Marchewkavirus</taxon>
        <taxon>Marchewkavirus domovoi</taxon>
    </lineage>
</organism>
<evidence type="ECO:0000313" key="2">
    <source>
        <dbReference type="Proteomes" id="UP001057221"/>
    </source>
</evidence>
<reference evidence="1 2" key="1">
    <citation type="submission" date="2022-05" db="EMBL/GenBank/DDBJ databases">
        <authorList>
            <person name="Friedrich I."/>
            <person name="Poehlein A."/>
            <person name="Schneider D."/>
            <person name="Hertel R."/>
            <person name="Daniel R."/>
        </authorList>
    </citation>
    <scope>NUCLEOTIDE SEQUENCE [LARGE SCALE GENOMIC DNA]</scope>
</reference>
<keyword evidence="2" id="KW-1185">Reference proteome</keyword>
<protein>
    <submittedName>
        <fullName evidence="1">P-loop containing nucleoside triphosphate hydrolase</fullName>
    </submittedName>
</protein>
<dbReference type="GO" id="GO:0016787">
    <property type="term" value="F:hydrolase activity"/>
    <property type="evidence" value="ECO:0007669"/>
    <property type="project" value="UniProtKB-KW"/>
</dbReference>
<dbReference type="Proteomes" id="UP001057221">
    <property type="component" value="Segment"/>
</dbReference>
<keyword evidence="1" id="KW-0378">Hydrolase</keyword>
<name>A0A9E7MQT9_9CAUD</name>
<evidence type="ECO:0000313" key="1">
    <source>
        <dbReference type="EMBL" id="USN14850.1"/>
    </source>
</evidence>
<sequence length="73" mass="7918">MSEAQTRIVYGEPGVGKTTNAERLRLKFDCTSIVDDWNGRDPLAAGALALTTCPGPYRDAPDVEVLTYEQAMA</sequence>
<gene>
    <name evidence="1" type="ORF">DOMOVOI_03760</name>
</gene>
<accession>A0A9E7MQT9</accession>
<dbReference type="SUPFAM" id="SSF52540">
    <property type="entry name" value="P-loop containing nucleoside triphosphate hydrolases"/>
    <property type="match status" value="1"/>
</dbReference>
<proteinExistence type="predicted"/>
<dbReference type="InterPro" id="IPR027417">
    <property type="entry name" value="P-loop_NTPase"/>
</dbReference>
<dbReference type="EMBL" id="ON529855">
    <property type="protein sequence ID" value="USN14850.1"/>
    <property type="molecule type" value="Genomic_DNA"/>
</dbReference>